<feature type="coiled-coil region" evidence="6">
    <location>
        <begin position="355"/>
        <end position="415"/>
    </location>
</feature>
<feature type="transmembrane region" description="Helical" evidence="8">
    <location>
        <begin position="12"/>
        <end position="30"/>
    </location>
</feature>
<evidence type="ECO:0000313" key="12">
    <source>
        <dbReference type="EMBL" id="RED53675.1"/>
    </source>
</evidence>
<dbReference type="Proteomes" id="UP000256845">
    <property type="component" value="Unassembled WGS sequence"/>
</dbReference>
<dbReference type="PROSITE" id="PS50885">
    <property type="entry name" value="HAMP"/>
    <property type="match status" value="1"/>
</dbReference>
<name>A0A3D9HW83_9PROT</name>
<dbReference type="PROSITE" id="PS50192">
    <property type="entry name" value="T_SNARE"/>
    <property type="match status" value="1"/>
</dbReference>
<comment type="similarity">
    <text evidence="4">Belongs to the methyl-accepting chemotaxis (MCP) protein family.</text>
</comment>
<feature type="region of interest" description="Disordered" evidence="7">
    <location>
        <begin position="594"/>
        <end position="626"/>
    </location>
</feature>
<dbReference type="Pfam" id="PF00015">
    <property type="entry name" value="MCPsignal"/>
    <property type="match status" value="1"/>
</dbReference>
<dbReference type="GO" id="GO:0007165">
    <property type="term" value="P:signal transduction"/>
    <property type="evidence" value="ECO:0007669"/>
    <property type="project" value="UniProtKB-KW"/>
</dbReference>
<keyword evidence="13" id="KW-1185">Reference proteome</keyword>
<evidence type="ECO:0000256" key="7">
    <source>
        <dbReference type="SAM" id="MobiDB-lite"/>
    </source>
</evidence>
<dbReference type="AlphaFoldDB" id="A0A3D9HW83"/>
<dbReference type="Pfam" id="PF00672">
    <property type="entry name" value="HAMP"/>
    <property type="match status" value="1"/>
</dbReference>
<evidence type="ECO:0000256" key="8">
    <source>
        <dbReference type="SAM" id="Phobius"/>
    </source>
</evidence>
<evidence type="ECO:0000259" key="10">
    <source>
        <dbReference type="PROSITE" id="PS50192"/>
    </source>
</evidence>
<evidence type="ECO:0000256" key="2">
    <source>
        <dbReference type="ARBA" id="ARBA00022519"/>
    </source>
</evidence>
<dbReference type="InterPro" id="IPR000727">
    <property type="entry name" value="T_SNARE_dom"/>
</dbReference>
<dbReference type="InterPro" id="IPR004089">
    <property type="entry name" value="MCPsignal_dom"/>
</dbReference>
<dbReference type="OrthoDB" id="3289104at2"/>
<feature type="domain" description="Methyl-accepting transducer" evidence="9">
    <location>
        <begin position="394"/>
        <end position="616"/>
    </location>
</feature>
<evidence type="ECO:0000259" key="11">
    <source>
        <dbReference type="PROSITE" id="PS50885"/>
    </source>
</evidence>
<feature type="domain" description="HAMP" evidence="11">
    <location>
        <begin position="301"/>
        <end position="354"/>
    </location>
</feature>
<sequence>MRNLRIKSQILLISITALIGFILICLIYFANQAHISSLEEKLQSVTKQQELNQSARYGFLNARRREKDFLIRLDSKYLDQHAQTVASIRTDLSELRAFHANDDIGGIIDQLQGKFSAYVTQFDKVSQSWLAIGLTEKEGLRGSLRSAVHGVEEKLKAENNPELMVLMLMMRRHEKDFIIRLDEKYVGRMTDRRAEFETALAGSGIAQGAQTEILSLMAAYHRDFKALAVARLNLVEDISVLSAIFAETEPLTEELNTIMLNQLMDTRVSIAAAKNLASILMIATIIIISALAFGLALFIGRQITLPINRMSSAMSDLAGGSRNVEISDTERKNEIGMMAQALRYFQDKLIESDQMAAEQKRAQEAREERVRMVEKLTHDFDEAISVTLKTVRSQVEEMNETAVTMSNTANEADEKAENVSSISNRTSSNVQTVAAATEELSSSIGEISSQVSKASQVAGNAVSQARDTTIRMRELEEASRKIGDVLAMITEIADQTNLLALNATIEAARAGEAGKGFAVVASEVKSLAQQTAKATEEIGLQISNIQTETKDAVTAIDTISKVIDEIDQISSGIAAAVEEQMAATKEIARNIEEASRGTQEVTDNIRDVSSAASDTGDASHKVKESAGEMALQTDRLREDVEKFIADIKVA</sequence>
<keyword evidence="8" id="KW-0812">Transmembrane</keyword>
<gene>
    <name evidence="12" type="ORF">DFP90_101467</name>
</gene>
<dbReference type="Gene3D" id="1.10.287.950">
    <property type="entry name" value="Methyl-accepting chemotaxis protein"/>
    <property type="match status" value="1"/>
</dbReference>
<feature type="compositionally biased region" description="Basic and acidic residues" evidence="7">
    <location>
        <begin position="617"/>
        <end position="626"/>
    </location>
</feature>
<dbReference type="Gene3D" id="6.10.340.10">
    <property type="match status" value="1"/>
</dbReference>
<evidence type="ECO:0000256" key="1">
    <source>
        <dbReference type="ARBA" id="ARBA00004429"/>
    </source>
</evidence>
<dbReference type="PROSITE" id="PS50111">
    <property type="entry name" value="CHEMOTAXIS_TRANSDUC_2"/>
    <property type="match status" value="1"/>
</dbReference>
<dbReference type="InterPro" id="IPR003660">
    <property type="entry name" value="HAMP_dom"/>
</dbReference>
<keyword evidence="8" id="KW-1133">Transmembrane helix</keyword>
<evidence type="ECO:0000259" key="9">
    <source>
        <dbReference type="PROSITE" id="PS50111"/>
    </source>
</evidence>
<dbReference type="PANTHER" id="PTHR32089">
    <property type="entry name" value="METHYL-ACCEPTING CHEMOTAXIS PROTEIN MCPB"/>
    <property type="match status" value="1"/>
</dbReference>
<evidence type="ECO:0000256" key="3">
    <source>
        <dbReference type="ARBA" id="ARBA00023224"/>
    </source>
</evidence>
<dbReference type="PANTHER" id="PTHR32089:SF112">
    <property type="entry name" value="LYSOZYME-LIKE PROTEIN-RELATED"/>
    <property type="match status" value="1"/>
</dbReference>
<dbReference type="SMART" id="SM00304">
    <property type="entry name" value="HAMP"/>
    <property type="match status" value="1"/>
</dbReference>
<dbReference type="SMART" id="SM01358">
    <property type="entry name" value="HBM"/>
    <property type="match status" value="1"/>
</dbReference>
<evidence type="ECO:0000256" key="6">
    <source>
        <dbReference type="SAM" id="Coils"/>
    </source>
</evidence>
<comment type="subcellular location">
    <subcellularLocation>
        <location evidence="1">Cell inner membrane</location>
        <topology evidence="1">Multi-pass membrane protein</topology>
    </subcellularLocation>
</comment>
<evidence type="ECO:0000313" key="13">
    <source>
        <dbReference type="Proteomes" id="UP000256845"/>
    </source>
</evidence>
<keyword evidence="3 5" id="KW-0807">Transducer</keyword>
<comment type="caution">
    <text evidence="12">The sequence shown here is derived from an EMBL/GenBank/DDBJ whole genome shotgun (WGS) entry which is preliminary data.</text>
</comment>
<dbReference type="SUPFAM" id="SSF58104">
    <property type="entry name" value="Methyl-accepting chemotaxis protein (MCP) signaling domain"/>
    <property type="match status" value="1"/>
</dbReference>
<dbReference type="SMART" id="SM00283">
    <property type="entry name" value="MA"/>
    <property type="match status" value="1"/>
</dbReference>
<organism evidence="12 13">
    <name type="scientific">Aestuariispira insulae</name>
    <dbReference type="NCBI Taxonomy" id="1461337"/>
    <lineage>
        <taxon>Bacteria</taxon>
        <taxon>Pseudomonadati</taxon>
        <taxon>Pseudomonadota</taxon>
        <taxon>Alphaproteobacteria</taxon>
        <taxon>Rhodospirillales</taxon>
        <taxon>Kiloniellaceae</taxon>
        <taxon>Aestuariispira</taxon>
    </lineage>
</organism>
<evidence type="ECO:0000256" key="5">
    <source>
        <dbReference type="PROSITE-ProRule" id="PRU00284"/>
    </source>
</evidence>
<dbReference type="EMBL" id="QRDW01000001">
    <property type="protein sequence ID" value="RED53675.1"/>
    <property type="molecule type" value="Genomic_DNA"/>
</dbReference>
<dbReference type="InterPro" id="IPR032255">
    <property type="entry name" value="HBM"/>
</dbReference>
<protein>
    <submittedName>
        <fullName evidence="12">Methyl-accepting chemotaxis sensory transducer</fullName>
    </submittedName>
</protein>
<accession>A0A3D9HW83</accession>
<proteinExistence type="inferred from homology"/>
<feature type="domain" description="T-SNARE coiled-coil homology" evidence="10">
    <location>
        <begin position="546"/>
        <end position="608"/>
    </location>
</feature>
<keyword evidence="2" id="KW-0997">Cell inner membrane</keyword>
<dbReference type="CDD" id="cd06225">
    <property type="entry name" value="HAMP"/>
    <property type="match status" value="1"/>
</dbReference>
<dbReference type="GO" id="GO:0005886">
    <property type="term" value="C:plasma membrane"/>
    <property type="evidence" value="ECO:0007669"/>
    <property type="project" value="UniProtKB-SubCell"/>
</dbReference>
<dbReference type="RefSeq" id="WP_115934794.1">
    <property type="nucleotide sequence ID" value="NZ_QRDW01000001.1"/>
</dbReference>
<keyword evidence="8" id="KW-0472">Membrane</keyword>
<keyword evidence="2" id="KW-1003">Cell membrane</keyword>
<reference evidence="12 13" key="1">
    <citation type="submission" date="2018-07" db="EMBL/GenBank/DDBJ databases">
        <title>Genomic Encyclopedia of Type Strains, Phase III (KMG-III): the genomes of soil and plant-associated and newly described type strains.</title>
        <authorList>
            <person name="Whitman W."/>
        </authorList>
    </citation>
    <scope>NUCLEOTIDE SEQUENCE [LARGE SCALE GENOMIC DNA]</scope>
    <source>
        <strain evidence="12 13">CECT 8488</strain>
    </source>
</reference>
<keyword evidence="6" id="KW-0175">Coiled coil</keyword>
<feature type="transmembrane region" description="Helical" evidence="8">
    <location>
        <begin position="276"/>
        <end position="300"/>
    </location>
</feature>
<evidence type="ECO:0000256" key="4">
    <source>
        <dbReference type="ARBA" id="ARBA00029447"/>
    </source>
</evidence>